<evidence type="ECO:0000256" key="1">
    <source>
        <dbReference type="SAM" id="MobiDB-lite"/>
    </source>
</evidence>
<evidence type="ECO:0000259" key="2">
    <source>
        <dbReference type="PROSITE" id="PS50181"/>
    </source>
</evidence>
<dbReference type="Pfam" id="PF00646">
    <property type="entry name" value="F-box"/>
    <property type="match status" value="1"/>
</dbReference>
<dbReference type="InterPro" id="IPR001810">
    <property type="entry name" value="F-box_dom"/>
</dbReference>
<dbReference type="PANTHER" id="PTHR31293:SF12">
    <property type="entry name" value="RNI-LIKE SUPERFAMILY PROTEIN"/>
    <property type="match status" value="1"/>
</dbReference>
<comment type="caution">
    <text evidence="3">The sequence shown here is derived from an EMBL/GenBank/DDBJ whole genome shotgun (WGS) entry which is preliminary data.</text>
</comment>
<dbReference type="InterPro" id="IPR036047">
    <property type="entry name" value="F-box-like_dom_sf"/>
</dbReference>
<feature type="region of interest" description="Disordered" evidence="1">
    <location>
        <begin position="20"/>
        <end position="40"/>
    </location>
</feature>
<dbReference type="InterPro" id="IPR055294">
    <property type="entry name" value="FBL60-like"/>
</dbReference>
<dbReference type="SUPFAM" id="SSF81383">
    <property type="entry name" value="F-box domain"/>
    <property type="match status" value="1"/>
</dbReference>
<name>A0AA88QVG4_9ASTE</name>
<feature type="domain" description="F-box" evidence="2">
    <location>
        <begin position="40"/>
        <end position="90"/>
    </location>
</feature>
<dbReference type="EMBL" id="JAVXUO010002523">
    <property type="protein sequence ID" value="KAK2972459.1"/>
    <property type="molecule type" value="Genomic_DNA"/>
</dbReference>
<reference evidence="3" key="1">
    <citation type="submission" date="2022-12" db="EMBL/GenBank/DDBJ databases">
        <title>Draft genome assemblies for two species of Escallonia (Escalloniales).</title>
        <authorList>
            <person name="Chanderbali A."/>
            <person name="Dervinis C."/>
            <person name="Anghel I."/>
            <person name="Soltis D."/>
            <person name="Soltis P."/>
            <person name="Zapata F."/>
        </authorList>
    </citation>
    <scope>NUCLEOTIDE SEQUENCE</scope>
    <source>
        <strain evidence="3">UCBG92.1500</strain>
        <tissue evidence="3">Leaf</tissue>
    </source>
</reference>
<accession>A0AA88QVG4</accession>
<gene>
    <name evidence="3" type="ORF">RJ640_003885</name>
</gene>
<dbReference type="PROSITE" id="PS50181">
    <property type="entry name" value="FBOX"/>
    <property type="match status" value="1"/>
</dbReference>
<organism evidence="3 4">
    <name type="scientific">Escallonia rubra</name>
    <dbReference type="NCBI Taxonomy" id="112253"/>
    <lineage>
        <taxon>Eukaryota</taxon>
        <taxon>Viridiplantae</taxon>
        <taxon>Streptophyta</taxon>
        <taxon>Embryophyta</taxon>
        <taxon>Tracheophyta</taxon>
        <taxon>Spermatophyta</taxon>
        <taxon>Magnoliopsida</taxon>
        <taxon>eudicotyledons</taxon>
        <taxon>Gunneridae</taxon>
        <taxon>Pentapetalae</taxon>
        <taxon>asterids</taxon>
        <taxon>campanulids</taxon>
        <taxon>Escalloniales</taxon>
        <taxon>Escalloniaceae</taxon>
        <taxon>Escallonia</taxon>
    </lineage>
</organism>
<proteinExistence type="predicted"/>
<dbReference type="InterPro" id="IPR053781">
    <property type="entry name" value="F-box_AtFBL13-like"/>
</dbReference>
<evidence type="ECO:0000313" key="4">
    <source>
        <dbReference type="Proteomes" id="UP001187471"/>
    </source>
</evidence>
<dbReference type="Proteomes" id="UP001187471">
    <property type="component" value="Unassembled WGS sequence"/>
</dbReference>
<dbReference type="AlphaFoldDB" id="A0AA88QVG4"/>
<sequence length="157" mass="17582">MALVLSYKIVLSTTSKLLSSDHNETKHSPPPQRCRTNGGDDRLSNLPDEILCHILSFLPTKNAVATSILSSRYSSLWSYIPVLDFPYQRHLHSPQKFMEFVNKVLAGNRSPSINTFKLSFENCTNSKTNHSVHTQKSSSSTTPHFSAAFHQTIPLPI</sequence>
<evidence type="ECO:0000313" key="3">
    <source>
        <dbReference type="EMBL" id="KAK2972459.1"/>
    </source>
</evidence>
<dbReference type="CDD" id="cd22160">
    <property type="entry name" value="F-box_AtFBL13-like"/>
    <property type="match status" value="1"/>
</dbReference>
<keyword evidence="4" id="KW-1185">Reference proteome</keyword>
<dbReference type="Gene3D" id="1.20.1280.50">
    <property type="match status" value="1"/>
</dbReference>
<protein>
    <recommendedName>
        <fullName evidence="2">F-box domain-containing protein</fullName>
    </recommendedName>
</protein>
<dbReference type="PANTHER" id="PTHR31293">
    <property type="entry name" value="RNI-LIKE SUPERFAMILY PROTEIN"/>
    <property type="match status" value="1"/>
</dbReference>